<feature type="transmembrane region" description="Helical" evidence="7">
    <location>
        <begin position="13"/>
        <end position="39"/>
    </location>
</feature>
<keyword evidence="5 7" id="KW-1133">Transmembrane helix</keyword>
<keyword evidence="6 7" id="KW-0472">Membrane</keyword>
<keyword evidence="9" id="KW-1185">Reference proteome</keyword>
<keyword evidence="4 7" id="KW-0812">Transmembrane</keyword>
<evidence type="ECO:0000313" key="8">
    <source>
        <dbReference type="EMBL" id="PYE84501.1"/>
    </source>
</evidence>
<dbReference type="GO" id="GO:0009306">
    <property type="term" value="P:protein secretion"/>
    <property type="evidence" value="ECO:0007669"/>
    <property type="project" value="InterPro"/>
</dbReference>
<proteinExistence type="inferred from homology"/>
<evidence type="ECO:0000313" key="9">
    <source>
        <dbReference type="Proteomes" id="UP000248311"/>
    </source>
</evidence>
<dbReference type="PANTHER" id="PTHR34040:SF2">
    <property type="entry name" value="FLAGELLAR BIOSYNTHETIC PROTEIN FLIQ"/>
    <property type="match status" value="1"/>
</dbReference>
<protein>
    <submittedName>
        <fullName evidence="8">Flagellar biosynthetic protein FliQ</fullName>
    </submittedName>
</protein>
<keyword evidence="8" id="KW-0282">Flagellum</keyword>
<evidence type="ECO:0000256" key="2">
    <source>
        <dbReference type="ARBA" id="ARBA00006156"/>
    </source>
</evidence>
<evidence type="ECO:0000256" key="7">
    <source>
        <dbReference type="SAM" id="Phobius"/>
    </source>
</evidence>
<feature type="transmembrane region" description="Helical" evidence="7">
    <location>
        <begin position="51"/>
        <end position="73"/>
    </location>
</feature>
<reference evidence="8 9" key="1">
    <citation type="submission" date="2018-06" db="EMBL/GenBank/DDBJ databases">
        <title>Genomic Encyclopedia of Type Strains, Phase III (KMG-III): the genomes of soil and plant-associated and newly described type strains.</title>
        <authorList>
            <person name="Whitman W."/>
        </authorList>
    </citation>
    <scope>NUCLEOTIDE SEQUENCE [LARGE SCALE GENOMIC DNA]</scope>
    <source>
        <strain evidence="8 9">CECT 9025</strain>
    </source>
</reference>
<evidence type="ECO:0000256" key="6">
    <source>
        <dbReference type="ARBA" id="ARBA00023136"/>
    </source>
</evidence>
<keyword evidence="8" id="KW-0966">Cell projection</keyword>
<gene>
    <name evidence="8" type="ORF">DFP88_102301</name>
</gene>
<dbReference type="PIRSF" id="PIRSF004669">
    <property type="entry name" value="FliQ"/>
    <property type="match status" value="1"/>
</dbReference>
<evidence type="ECO:0000256" key="4">
    <source>
        <dbReference type="ARBA" id="ARBA00022692"/>
    </source>
</evidence>
<dbReference type="EMBL" id="QJTE01000002">
    <property type="protein sequence ID" value="PYE84501.1"/>
    <property type="molecule type" value="Genomic_DNA"/>
</dbReference>
<name>A0A318SRD8_9RHOB</name>
<sequence length="89" mass="9167">MDGAATYAVLQDMLIAVLLASAPVMLVALVVGLGIALVQALTQVQEMTLTFVPKIVAIFVVLLASLPFVYATLSGLSDTVFDAIASGTL</sequence>
<evidence type="ECO:0000256" key="3">
    <source>
        <dbReference type="ARBA" id="ARBA00022475"/>
    </source>
</evidence>
<dbReference type="Proteomes" id="UP000248311">
    <property type="component" value="Unassembled WGS sequence"/>
</dbReference>
<dbReference type="InterPro" id="IPR002191">
    <property type="entry name" value="Bac_export_3"/>
</dbReference>
<evidence type="ECO:0000256" key="5">
    <source>
        <dbReference type="ARBA" id="ARBA00022989"/>
    </source>
</evidence>
<organism evidence="8 9">
    <name type="scientific">Pseudoroseicyclus aestuarii</name>
    <dbReference type="NCBI Taxonomy" id="1795041"/>
    <lineage>
        <taxon>Bacteria</taxon>
        <taxon>Pseudomonadati</taxon>
        <taxon>Pseudomonadota</taxon>
        <taxon>Alphaproteobacteria</taxon>
        <taxon>Rhodobacterales</taxon>
        <taxon>Paracoccaceae</taxon>
        <taxon>Pseudoroseicyclus</taxon>
    </lineage>
</organism>
<dbReference type="Pfam" id="PF01313">
    <property type="entry name" value="Bac_export_3"/>
    <property type="match status" value="1"/>
</dbReference>
<accession>A0A318SRD8</accession>
<comment type="similarity">
    <text evidence="2">Belongs to the FliQ/MopD/SpaQ family.</text>
</comment>
<dbReference type="GO" id="GO:0005886">
    <property type="term" value="C:plasma membrane"/>
    <property type="evidence" value="ECO:0007669"/>
    <property type="project" value="UniProtKB-SubCell"/>
</dbReference>
<comment type="caution">
    <text evidence="8">The sequence shown here is derived from an EMBL/GenBank/DDBJ whole genome shotgun (WGS) entry which is preliminary data.</text>
</comment>
<keyword evidence="8" id="KW-0969">Cilium</keyword>
<evidence type="ECO:0000256" key="1">
    <source>
        <dbReference type="ARBA" id="ARBA00004651"/>
    </source>
</evidence>
<dbReference type="PRINTS" id="PR00952">
    <property type="entry name" value="TYPE3IMQPROT"/>
</dbReference>
<dbReference type="AlphaFoldDB" id="A0A318SRD8"/>
<keyword evidence="3" id="KW-1003">Cell membrane</keyword>
<comment type="subcellular location">
    <subcellularLocation>
        <location evidence="1">Cell membrane</location>
        <topology evidence="1">Multi-pass membrane protein</topology>
    </subcellularLocation>
</comment>
<dbReference type="PANTHER" id="PTHR34040">
    <property type="entry name" value="FLAGELLAR BIOSYNTHETIC PROTEIN FLIQ"/>
    <property type="match status" value="1"/>
</dbReference>